<dbReference type="InterPro" id="IPR050090">
    <property type="entry name" value="Tyrosine_recombinase_XerCD"/>
</dbReference>
<protein>
    <submittedName>
        <fullName evidence="5">Integrase-like protein</fullName>
    </submittedName>
</protein>
<dbReference type="CDD" id="cd00397">
    <property type="entry name" value="DNA_BRE_C"/>
    <property type="match status" value="1"/>
</dbReference>
<dbReference type="Pfam" id="PF12835">
    <property type="entry name" value="Integrase_1"/>
    <property type="match status" value="1"/>
</dbReference>
<dbReference type="OrthoDB" id="5394387at2"/>
<reference evidence="5 6" key="1">
    <citation type="submission" date="2019-03" db="EMBL/GenBank/DDBJ databases">
        <title>Genomic Encyclopedia of Type Strains, Phase IV (KMG-IV): sequencing the most valuable type-strain genomes for metagenomic binning, comparative biology and taxonomic classification.</title>
        <authorList>
            <person name="Goeker M."/>
        </authorList>
    </citation>
    <scope>NUCLEOTIDE SEQUENCE [LARGE SCALE GENOMIC DNA]</scope>
    <source>
        <strain evidence="5 6">DSM 102852</strain>
    </source>
</reference>
<keyword evidence="2" id="KW-0238">DNA-binding</keyword>
<dbReference type="GO" id="GO:0003677">
    <property type="term" value="F:DNA binding"/>
    <property type="evidence" value="ECO:0007669"/>
    <property type="project" value="UniProtKB-KW"/>
</dbReference>
<comment type="caution">
    <text evidence="5">The sequence shown here is derived from an EMBL/GenBank/DDBJ whole genome shotgun (WGS) entry which is preliminary data.</text>
</comment>
<name>A0A4R6Y6R2_9BURK</name>
<dbReference type="GO" id="GO:0015074">
    <property type="term" value="P:DNA integration"/>
    <property type="evidence" value="ECO:0007669"/>
    <property type="project" value="UniProtKB-KW"/>
</dbReference>
<dbReference type="InterPro" id="IPR024457">
    <property type="entry name" value="Putative_integrase_N"/>
</dbReference>
<evidence type="ECO:0000313" key="6">
    <source>
        <dbReference type="Proteomes" id="UP000294480"/>
    </source>
</evidence>
<dbReference type="InterPro" id="IPR011010">
    <property type="entry name" value="DNA_brk_join_enz"/>
</dbReference>
<accession>A0A4R6Y6R2</accession>
<dbReference type="PANTHER" id="PTHR30349">
    <property type="entry name" value="PHAGE INTEGRASE-RELATED"/>
    <property type="match status" value="1"/>
</dbReference>
<evidence type="ECO:0000313" key="5">
    <source>
        <dbReference type="EMBL" id="TDR27733.1"/>
    </source>
</evidence>
<dbReference type="InterPro" id="IPR024456">
    <property type="entry name" value="Integrase_catalytic_putative"/>
</dbReference>
<dbReference type="InterPro" id="IPR002104">
    <property type="entry name" value="Integrase_catalytic"/>
</dbReference>
<keyword evidence="6" id="KW-1185">Reference proteome</keyword>
<evidence type="ECO:0000256" key="1">
    <source>
        <dbReference type="ARBA" id="ARBA00022908"/>
    </source>
</evidence>
<sequence>MSKNSIKSGWKGSLAAVLKEHNATKGETGYKTVASAATQDKRADVLYRSFNELRELGYKLERVEQFKGRHMQALVNHWEERGLSASTLQNNISILRTFAQWIGKDGLVLPSAHYVSVTGAASRTSIAHEDKSWQAKGIDIAAKIDEVRRIDARVALQMELQHSFGLRVREAMQLRPYVADRGAYLAVTLGTKGGRDRVVPIDTPQKRELIERAKTFAAHKHASTSDPRLSLAQVKNHYNSVCRAAKITRAHGITSHGLRHGYAQQRYKQETGQSAPVVERAAIERINRASDYAARLVVAEELGHSREDVTTHYLGR</sequence>
<dbReference type="InterPro" id="IPR013762">
    <property type="entry name" value="Integrase-like_cat_sf"/>
</dbReference>
<dbReference type="RefSeq" id="WP_133621596.1">
    <property type="nucleotide sequence ID" value="NZ_SNZE01000042.1"/>
</dbReference>
<organism evidence="5 6">
    <name type="scientific">Hydromonas duriensis</name>
    <dbReference type="NCBI Taxonomy" id="1527608"/>
    <lineage>
        <taxon>Bacteria</taxon>
        <taxon>Pseudomonadati</taxon>
        <taxon>Pseudomonadota</taxon>
        <taxon>Betaproteobacteria</taxon>
        <taxon>Burkholderiales</taxon>
        <taxon>Burkholderiaceae</taxon>
        <taxon>Hydromonas</taxon>
    </lineage>
</organism>
<dbReference type="PROSITE" id="PS51898">
    <property type="entry name" value="TYR_RECOMBINASE"/>
    <property type="match status" value="1"/>
</dbReference>
<feature type="domain" description="Tyr recombinase" evidence="4">
    <location>
        <begin position="128"/>
        <end position="316"/>
    </location>
</feature>
<dbReference type="SUPFAM" id="SSF56349">
    <property type="entry name" value="DNA breaking-rejoining enzymes"/>
    <property type="match status" value="1"/>
</dbReference>
<dbReference type="AlphaFoldDB" id="A0A4R6Y6R2"/>
<dbReference type="EMBL" id="SNZE01000042">
    <property type="protein sequence ID" value="TDR27733.1"/>
    <property type="molecule type" value="Genomic_DNA"/>
</dbReference>
<dbReference type="Pfam" id="PF12834">
    <property type="entry name" value="Phage_int_SAM_2"/>
    <property type="match status" value="1"/>
</dbReference>
<evidence type="ECO:0000256" key="2">
    <source>
        <dbReference type="ARBA" id="ARBA00023125"/>
    </source>
</evidence>
<keyword evidence="3" id="KW-0233">DNA recombination</keyword>
<gene>
    <name evidence="5" type="ORF">DFR44_1427</name>
</gene>
<dbReference type="PANTHER" id="PTHR30349:SF83">
    <property type="entry name" value="INTEGRASE"/>
    <property type="match status" value="1"/>
</dbReference>
<dbReference type="Gene3D" id="1.10.150.130">
    <property type="match status" value="1"/>
</dbReference>
<dbReference type="Proteomes" id="UP000294480">
    <property type="component" value="Unassembled WGS sequence"/>
</dbReference>
<proteinExistence type="predicted"/>
<evidence type="ECO:0000259" key="4">
    <source>
        <dbReference type="PROSITE" id="PS51898"/>
    </source>
</evidence>
<dbReference type="GO" id="GO:0006310">
    <property type="term" value="P:DNA recombination"/>
    <property type="evidence" value="ECO:0007669"/>
    <property type="project" value="UniProtKB-KW"/>
</dbReference>
<evidence type="ECO:0000256" key="3">
    <source>
        <dbReference type="ARBA" id="ARBA00023172"/>
    </source>
</evidence>
<dbReference type="Gene3D" id="1.10.443.10">
    <property type="entry name" value="Intergrase catalytic core"/>
    <property type="match status" value="1"/>
</dbReference>
<dbReference type="InterPro" id="IPR010998">
    <property type="entry name" value="Integrase_recombinase_N"/>
</dbReference>
<keyword evidence="1" id="KW-0229">DNA integration</keyword>